<name>D8RNG1_SELML</name>
<sequence>MAHLSSAGAFASVDSIHKDTCRAAILRLRRVKGFGKYRLADDERLQAWFPATQSHLELQADADSRLGVSRPVSYIGGFLLLEMERENEIRLALKPMDSQGSGKLVSLLPPLHAPPRLQHAATSAAYRVHVDATFPFWRISAMERIDALCSISSILPWVATIDGLAETWAVHEGIQADMVPRHVPGYAGLSLDSCAYFSRRTGDDEVSLFIYDMINCPRWSVLTVPAPERHMEQAQQTTSHKFFSYKGRLLLACVSCSYFWASPLLEVWEFCPVKRHWYRRSSPFAMAECKAARRHRGLAKTRSSRVKSSSDVFLERHPDGIESYGIESWRAVDGRNAAVFKLDGNFLIAFPHRTSARPIQDANSRERVRVERDFVDPDSYIRHDKAAFLPVAYNLDTDEWIKMAGYDSDFVYELVC</sequence>
<protein>
    <submittedName>
        <fullName evidence="1">Uncharacterized protein</fullName>
    </submittedName>
</protein>
<dbReference type="EMBL" id="GL377584">
    <property type="protein sequence ID" value="EFJ26492.1"/>
    <property type="molecule type" value="Genomic_DNA"/>
</dbReference>
<dbReference type="HOGENOM" id="CLU_661223_0_0_1"/>
<keyword evidence="2" id="KW-1185">Reference proteome</keyword>
<dbReference type="Gramene" id="EFJ26492">
    <property type="protein sequence ID" value="EFJ26492"/>
    <property type="gene ID" value="SELMODRAFT_441883"/>
</dbReference>
<dbReference type="AlphaFoldDB" id="D8RNG1"/>
<dbReference type="KEGG" id="smo:SELMODRAFT_441883"/>
<gene>
    <name evidence="1" type="ORF">SELMODRAFT_441883</name>
</gene>
<dbReference type="InParanoid" id="D8RNG1"/>
<proteinExistence type="predicted"/>
<organism evidence="2">
    <name type="scientific">Selaginella moellendorffii</name>
    <name type="common">Spikemoss</name>
    <dbReference type="NCBI Taxonomy" id="88036"/>
    <lineage>
        <taxon>Eukaryota</taxon>
        <taxon>Viridiplantae</taxon>
        <taxon>Streptophyta</taxon>
        <taxon>Embryophyta</taxon>
        <taxon>Tracheophyta</taxon>
        <taxon>Lycopodiopsida</taxon>
        <taxon>Selaginellales</taxon>
        <taxon>Selaginellaceae</taxon>
        <taxon>Selaginella</taxon>
    </lineage>
</organism>
<accession>D8RNG1</accession>
<evidence type="ECO:0000313" key="2">
    <source>
        <dbReference type="Proteomes" id="UP000001514"/>
    </source>
</evidence>
<evidence type="ECO:0000313" key="1">
    <source>
        <dbReference type="EMBL" id="EFJ26492.1"/>
    </source>
</evidence>
<dbReference type="Proteomes" id="UP000001514">
    <property type="component" value="Unassembled WGS sequence"/>
</dbReference>
<reference evidence="1 2" key="1">
    <citation type="journal article" date="2011" name="Science">
        <title>The Selaginella genome identifies genetic changes associated with the evolution of vascular plants.</title>
        <authorList>
            <person name="Banks J.A."/>
            <person name="Nishiyama T."/>
            <person name="Hasebe M."/>
            <person name="Bowman J.L."/>
            <person name="Gribskov M."/>
            <person name="dePamphilis C."/>
            <person name="Albert V.A."/>
            <person name="Aono N."/>
            <person name="Aoyama T."/>
            <person name="Ambrose B.A."/>
            <person name="Ashton N.W."/>
            <person name="Axtell M.J."/>
            <person name="Barker E."/>
            <person name="Barker M.S."/>
            <person name="Bennetzen J.L."/>
            <person name="Bonawitz N.D."/>
            <person name="Chapple C."/>
            <person name="Cheng C."/>
            <person name="Correa L.G."/>
            <person name="Dacre M."/>
            <person name="DeBarry J."/>
            <person name="Dreyer I."/>
            <person name="Elias M."/>
            <person name="Engstrom E.M."/>
            <person name="Estelle M."/>
            <person name="Feng L."/>
            <person name="Finet C."/>
            <person name="Floyd S.K."/>
            <person name="Frommer W.B."/>
            <person name="Fujita T."/>
            <person name="Gramzow L."/>
            <person name="Gutensohn M."/>
            <person name="Harholt J."/>
            <person name="Hattori M."/>
            <person name="Heyl A."/>
            <person name="Hirai T."/>
            <person name="Hiwatashi Y."/>
            <person name="Ishikawa M."/>
            <person name="Iwata M."/>
            <person name="Karol K.G."/>
            <person name="Koehler B."/>
            <person name="Kolukisaoglu U."/>
            <person name="Kubo M."/>
            <person name="Kurata T."/>
            <person name="Lalonde S."/>
            <person name="Li K."/>
            <person name="Li Y."/>
            <person name="Litt A."/>
            <person name="Lyons E."/>
            <person name="Manning G."/>
            <person name="Maruyama T."/>
            <person name="Michael T.P."/>
            <person name="Mikami K."/>
            <person name="Miyazaki S."/>
            <person name="Morinaga S."/>
            <person name="Murata T."/>
            <person name="Mueller-Roeber B."/>
            <person name="Nelson D.R."/>
            <person name="Obara M."/>
            <person name="Oguri Y."/>
            <person name="Olmstead R.G."/>
            <person name="Onodera N."/>
            <person name="Petersen B.L."/>
            <person name="Pils B."/>
            <person name="Prigge M."/>
            <person name="Rensing S.A."/>
            <person name="Riano-Pachon D.M."/>
            <person name="Roberts A.W."/>
            <person name="Sato Y."/>
            <person name="Scheller H.V."/>
            <person name="Schulz B."/>
            <person name="Schulz C."/>
            <person name="Shakirov E.V."/>
            <person name="Shibagaki N."/>
            <person name="Shinohara N."/>
            <person name="Shippen D.E."/>
            <person name="Soerensen I."/>
            <person name="Sotooka R."/>
            <person name="Sugimoto N."/>
            <person name="Sugita M."/>
            <person name="Sumikawa N."/>
            <person name="Tanurdzic M."/>
            <person name="Theissen G."/>
            <person name="Ulvskov P."/>
            <person name="Wakazuki S."/>
            <person name="Weng J.K."/>
            <person name="Willats W.W."/>
            <person name="Wipf D."/>
            <person name="Wolf P.G."/>
            <person name="Yang L."/>
            <person name="Zimmer A.D."/>
            <person name="Zhu Q."/>
            <person name="Mitros T."/>
            <person name="Hellsten U."/>
            <person name="Loque D."/>
            <person name="Otillar R."/>
            <person name="Salamov A."/>
            <person name="Schmutz J."/>
            <person name="Shapiro H."/>
            <person name="Lindquist E."/>
            <person name="Lucas S."/>
            <person name="Rokhsar D."/>
            <person name="Grigoriev I.V."/>
        </authorList>
    </citation>
    <scope>NUCLEOTIDE SEQUENCE [LARGE SCALE GENOMIC DNA]</scope>
</reference>